<accession>A0A9Q4AR61</accession>
<dbReference type="Proteomes" id="UP001060275">
    <property type="component" value="Unassembled WGS sequence"/>
</dbReference>
<dbReference type="AlphaFoldDB" id="A0A9Q4AR61"/>
<feature type="domain" description="FAD/NAD(P)-binding" evidence="5">
    <location>
        <begin position="9"/>
        <end position="325"/>
    </location>
</feature>
<reference evidence="6" key="1">
    <citation type="submission" date="2022-06" db="EMBL/GenBank/DDBJ databases">
        <title>Devosia sp. XJ19-45 genome assembly.</title>
        <authorList>
            <person name="Li B."/>
            <person name="Cai M."/>
            <person name="Nie G."/>
            <person name="Li W."/>
        </authorList>
    </citation>
    <scope>NUCLEOTIDE SEQUENCE</scope>
    <source>
        <strain evidence="6">XJ19-45</strain>
    </source>
</reference>
<evidence type="ECO:0000256" key="2">
    <source>
        <dbReference type="ARBA" id="ARBA00022630"/>
    </source>
</evidence>
<dbReference type="EMBL" id="JAMWDU010000005">
    <property type="protein sequence ID" value="MCP8888137.1"/>
    <property type="molecule type" value="Genomic_DNA"/>
</dbReference>
<dbReference type="Pfam" id="PF07992">
    <property type="entry name" value="Pyr_redox_2"/>
    <property type="match status" value="1"/>
</dbReference>
<evidence type="ECO:0000259" key="5">
    <source>
        <dbReference type="Pfam" id="PF07992"/>
    </source>
</evidence>
<evidence type="ECO:0000256" key="1">
    <source>
        <dbReference type="ARBA" id="ARBA00001974"/>
    </source>
</evidence>
<dbReference type="PANTHER" id="PTHR43014:SF2">
    <property type="entry name" value="MERCURIC REDUCTASE"/>
    <property type="match status" value="1"/>
</dbReference>
<keyword evidence="7" id="KW-1185">Reference proteome</keyword>
<keyword evidence="3" id="KW-0274">FAD</keyword>
<keyword evidence="2" id="KW-0285">Flavoprotein</keyword>
<proteinExistence type="predicted"/>
<dbReference type="InterPro" id="IPR016156">
    <property type="entry name" value="FAD/NAD-linked_Rdtase_dimer_sf"/>
</dbReference>
<dbReference type="SUPFAM" id="SSF51905">
    <property type="entry name" value="FAD/NAD(P)-binding domain"/>
    <property type="match status" value="2"/>
</dbReference>
<dbReference type="SUPFAM" id="SSF55424">
    <property type="entry name" value="FAD/NAD-linked reductases, dimerisation (C-terminal) domain"/>
    <property type="match status" value="1"/>
</dbReference>
<dbReference type="InterPro" id="IPR004099">
    <property type="entry name" value="Pyr_nucl-diS_OxRdtase_dimer"/>
</dbReference>
<protein>
    <submittedName>
        <fullName evidence="6">FAD-dependent oxidoreductase</fullName>
    </submittedName>
</protein>
<gene>
    <name evidence="6" type="ORF">NF348_13525</name>
</gene>
<dbReference type="Pfam" id="PF02852">
    <property type="entry name" value="Pyr_redox_dim"/>
    <property type="match status" value="1"/>
</dbReference>
<evidence type="ECO:0000313" key="7">
    <source>
        <dbReference type="Proteomes" id="UP001060275"/>
    </source>
</evidence>
<dbReference type="GO" id="GO:0050660">
    <property type="term" value="F:flavin adenine dinucleotide binding"/>
    <property type="evidence" value="ECO:0007669"/>
    <property type="project" value="TreeGrafter"/>
</dbReference>
<sequence length="477" mass="49340">MAEISRPELCIVGAGALGIALAQHARRLGAGVMLVDRGFSEPGEDPLRAVRVASLSASASAAVAMRAGPALGLGAGDPKISMKAVQERARQVVAAQAPLVSHERLRALGIEVVSGQAQFIDPTGLKVGDQVIRPQAMVLAVGANPILPEVPGLEDIEYFTPHSILDNVRKLTHLLVIGGDPEGLALAQAYARLGSGVTVVPQGWALSGYDVEAASILMQALSDEGVRIVDGGKVRVLQPRSQGIGAVVDLADGGEMALDLSHVMVCHGHMANLGSLKLEAARLRPLRGQVGRYAIGALGQTSNGKVRVVGAAAGLDRWHHTVSHGRSVVDALVLGVPAHRPAAQPQLVLTEPALAQIGRFPADPGKLAAGHGIYRTSFAENGMAQALGKAAGLIKVLADAKGRVVAASLVGPGAAEMAAVLALAMDRDVPLEALADLPIPDPSLISSLVDLGETRLAGRTVSNWAKRRGALRRLLRL</sequence>
<dbReference type="Gene3D" id="3.50.50.60">
    <property type="entry name" value="FAD/NAD(P)-binding domain"/>
    <property type="match status" value="2"/>
</dbReference>
<evidence type="ECO:0000259" key="4">
    <source>
        <dbReference type="Pfam" id="PF02852"/>
    </source>
</evidence>
<comment type="caution">
    <text evidence="6">The sequence shown here is derived from an EMBL/GenBank/DDBJ whole genome shotgun (WGS) entry which is preliminary data.</text>
</comment>
<dbReference type="InterPro" id="IPR036188">
    <property type="entry name" value="FAD/NAD-bd_sf"/>
</dbReference>
<dbReference type="Gene3D" id="3.30.390.30">
    <property type="match status" value="1"/>
</dbReference>
<name>A0A9Q4AR61_9HYPH</name>
<feature type="domain" description="Pyridine nucleotide-disulphide oxidoreductase dimerisation" evidence="4">
    <location>
        <begin position="345"/>
        <end position="446"/>
    </location>
</feature>
<dbReference type="GO" id="GO:0003955">
    <property type="term" value="F:NAD(P)H dehydrogenase (quinone) activity"/>
    <property type="evidence" value="ECO:0007669"/>
    <property type="project" value="TreeGrafter"/>
</dbReference>
<evidence type="ECO:0000256" key="3">
    <source>
        <dbReference type="ARBA" id="ARBA00022827"/>
    </source>
</evidence>
<evidence type="ECO:0000313" key="6">
    <source>
        <dbReference type="EMBL" id="MCP8888137.1"/>
    </source>
</evidence>
<dbReference type="InterPro" id="IPR023753">
    <property type="entry name" value="FAD/NAD-binding_dom"/>
</dbReference>
<comment type="cofactor">
    <cofactor evidence="1">
        <name>FAD</name>
        <dbReference type="ChEBI" id="CHEBI:57692"/>
    </cofactor>
</comment>
<dbReference type="PRINTS" id="PR00368">
    <property type="entry name" value="FADPNR"/>
</dbReference>
<dbReference type="PANTHER" id="PTHR43014">
    <property type="entry name" value="MERCURIC REDUCTASE"/>
    <property type="match status" value="1"/>
</dbReference>
<organism evidence="6 7">
    <name type="scientific">Devosia ureilytica</name>
    <dbReference type="NCBI Taxonomy" id="2952754"/>
    <lineage>
        <taxon>Bacteria</taxon>
        <taxon>Pseudomonadati</taxon>
        <taxon>Pseudomonadota</taxon>
        <taxon>Alphaproteobacteria</taxon>
        <taxon>Hyphomicrobiales</taxon>
        <taxon>Devosiaceae</taxon>
        <taxon>Devosia</taxon>
    </lineage>
</organism>
<dbReference type="PRINTS" id="PR00411">
    <property type="entry name" value="PNDRDTASEI"/>
</dbReference>